<organism evidence="1 2">
    <name type="scientific">Mucilaginibacter pineti</name>
    <dbReference type="NCBI Taxonomy" id="1391627"/>
    <lineage>
        <taxon>Bacteria</taxon>
        <taxon>Pseudomonadati</taxon>
        <taxon>Bacteroidota</taxon>
        <taxon>Sphingobacteriia</taxon>
        <taxon>Sphingobacteriales</taxon>
        <taxon>Sphingobacteriaceae</taxon>
        <taxon>Mucilaginibacter</taxon>
    </lineage>
</organism>
<dbReference type="Proteomes" id="UP000199072">
    <property type="component" value="Unassembled WGS sequence"/>
</dbReference>
<evidence type="ECO:0000313" key="1">
    <source>
        <dbReference type="EMBL" id="SDF74755.1"/>
    </source>
</evidence>
<gene>
    <name evidence="1" type="ORF">SAMN05216464_1287</name>
</gene>
<dbReference type="AlphaFoldDB" id="A0A1G7NKV9"/>
<dbReference type="STRING" id="1391627.SAMN05216464_1287"/>
<dbReference type="EMBL" id="FNAI01000028">
    <property type="protein sequence ID" value="SDF74755.1"/>
    <property type="molecule type" value="Genomic_DNA"/>
</dbReference>
<sequence>MKPIQMTIGDRSPLMIIPDSEAHVDGHPVLTYTYSVYQLELPAADAGRVNIEKLSGPQRKEEPRYLGYITFEQPGKLFTYTADGHDDLSGAEVEEIIEKLNEYRDSPQMWQIEY</sequence>
<proteinExistence type="predicted"/>
<dbReference type="OrthoDB" id="799157at2"/>
<evidence type="ECO:0000313" key="2">
    <source>
        <dbReference type="Proteomes" id="UP000199072"/>
    </source>
</evidence>
<accession>A0A1G7NKV9</accession>
<reference evidence="1 2" key="1">
    <citation type="submission" date="2016-10" db="EMBL/GenBank/DDBJ databases">
        <authorList>
            <person name="de Groot N.N."/>
        </authorList>
    </citation>
    <scope>NUCLEOTIDE SEQUENCE [LARGE SCALE GENOMIC DNA]</scope>
    <source>
        <strain evidence="1 2">47C3B</strain>
    </source>
</reference>
<name>A0A1G7NKV9_9SPHI</name>
<protein>
    <submittedName>
        <fullName evidence="1">Uncharacterized protein</fullName>
    </submittedName>
</protein>
<keyword evidence="2" id="KW-1185">Reference proteome</keyword>
<dbReference type="RefSeq" id="WP_143014287.1">
    <property type="nucleotide sequence ID" value="NZ_FNAI01000028.1"/>
</dbReference>